<dbReference type="InterPro" id="IPR056463">
    <property type="entry name" value="DUF7373_C"/>
</dbReference>
<reference evidence="3" key="1">
    <citation type="submission" date="2022-12" db="EMBL/GenBank/DDBJ databases">
        <authorList>
            <person name="Deng Y."/>
            <person name="Zhang Y.-Q."/>
        </authorList>
    </citation>
    <scope>NUCLEOTIDE SEQUENCE</scope>
    <source>
        <strain evidence="3">CPCC 205372</strain>
    </source>
</reference>
<feature type="domain" description="DUF7373" evidence="2">
    <location>
        <begin position="275"/>
        <end position="407"/>
    </location>
</feature>
<proteinExistence type="predicted"/>
<dbReference type="RefSeq" id="WP_269896958.1">
    <property type="nucleotide sequence ID" value="NZ_JAPZPY010000018.1"/>
</dbReference>
<evidence type="ECO:0000259" key="2">
    <source>
        <dbReference type="Pfam" id="PF24092"/>
    </source>
</evidence>
<dbReference type="Pfam" id="PF24092">
    <property type="entry name" value="DUF7373_C"/>
    <property type="match status" value="1"/>
</dbReference>
<evidence type="ECO:0000313" key="3">
    <source>
        <dbReference type="EMBL" id="MCZ8382512.1"/>
    </source>
</evidence>
<evidence type="ECO:0000313" key="4">
    <source>
        <dbReference type="Proteomes" id="UP001142153"/>
    </source>
</evidence>
<dbReference type="Proteomes" id="UP001142153">
    <property type="component" value="Unassembled WGS sequence"/>
</dbReference>
<accession>A0ABT4Q162</accession>
<feature type="domain" description="DUF7373" evidence="1">
    <location>
        <begin position="72"/>
        <end position="270"/>
    </location>
</feature>
<protein>
    <submittedName>
        <fullName evidence="3">Uncharacterized protein</fullName>
    </submittedName>
</protein>
<organism evidence="3 4">
    <name type="scientific">Mycobacterium hippophais</name>
    <dbReference type="NCBI Taxonomy" id="3016340"/>
    <lineage>
        <taxon>Bacteria</taxon>
        <taxon>Bacillati</taxon>
        <taxon>Actinomycetota</taxon>
        <taxon>Actinomycetes</taxon>
        <taxon>Mycobacteriales</taxon>
        <taxon>Mycobacteriaceae</taxon>
        <taxon>Mycobacterium</taxon>
    </lineage>
</organism>
<evidence type="ECO:0000259" key="1">
    <source>
        <dbReference type="Pfam" id="PF24088"/>
    </source>
</evidence>
<keyword evidence="4" id="KW-1185">Reference proteome</keyword>
<name>A0ABT4Q162_9MYCO</name>
<gene>
    <name evidence="3" type="ORF">O6P37_26945</name>
</gene>
<dbReference type="InterPro" id="IPR055797">
    <property type="entry name" value="DUF7373"/>
</dbReference>
<dbReference type="EMBL" id="JAPZPY010000018">
    <property type="protein sequence ID" value="MCZ8382512.1"/>
    <property type="molecule type" value="Genomic_DNA"/>
</dbReference>
<sequence>MWVGLGSIRDVTTSTAGGLRVGLAVLGAATLLTSCTSEVTGSPVTAAGPPPGTVDIASLDVGNYPTKPAPLGTAGKPEVGAIVEAQRMANYVIGPWEVDPALVVGYIRQPMVLLPGQVSVPMLKQVNQAAERYQFVNGFFVSRRSADDKTFLHHAVLRFPDPGAAAAATAEIARVAGEIQLPMQTSPATPLPIPGHPETVATSSTHNNGPRSWATVRSATPRGPYVLLQQAQAVDVDATAALVAKTLDLQGPLIDQFKATNPAEFADLPLDPTGLLAKTLPIAPKDAILTQRTVYQRLGGLQFQSDPVLSATAFTDAGVDLVSRGKTTVYQAADAASARQLADDFAEEVGVGNKPSDGVAQLPDSRCFSGDAGNHCIASADRYAFEVSATQIADAHQQLAAQYALLMAG</sequence>
<dbReference type="Pfam" id="PF24088">
    <property type="entry name" value="DUF7373"/>
    <property type="match status" value="1"/>
</dbReference>
<comment type="caution">
    <text evidence="3">The sequence shown here is derived from an EMBL/GenBank/DDBJ whole genome shotgun (WGS) entry which is preliminary data.</text>
</comment>